<dbReference type="EMBL" id="OIVN01002224">
    <property type="protein sequence ID" value="SPD01729.1"/>
    <property type="molecule type" value="Genomic_DNA"/>
</dbReference>
<sequence>MNQKCEGVNPVDDKCDSICVVLMGFGMGFQLGMAAQGVCGGGGHDRNPWGEVDEPEPSSASSNNQKQAKS</sequence>
<organism evidence="2">
    <name type="scientific">Fagus sylvatica</name>
    <name type="common">Beechnut</name>
    <dbReference type="NCBI Taxonomy" id="28930"/>
    <lineage>
        <taxon>Eukaryota</taxon>
        <taxon>Viridiplantae</taxon>
        <taxon>Streptophyta</taxon>
        <taxon>Embryophyta</taxon>
        <taxon>Tracheophyta</taxon>
        <taxon>Spermatophyta</taxon>
        <taxon>Magnoliopsida</taxon>
        <taxon>eudicotyledons</taxon>
        <taxon>Gunneridae</taxon>
        <taxon>Pentapetalae</taxon>
        <taxon>rosids</taxon>
        <taxon>fabids</taxon>
        <taxon>Fagales</taxon>
        <taxon>Fagaceae</taxon>
        <taxon>Fagus</taxon>
    </lineage>
</organism>
<feature type="region of interest" description="Disordered" evidence="1">
    <location>
        <begin position="40"/>
        <end position="70"/>
    </location>
</feature>
<proteinExistence type="predicted"/>
<protein>
    <submittedName>
        <fullName evidence="2">Uncharacterized protein</fullName>
    </submittedName>
</protein>
<evidence type="ECO:0000256" key="1">
    <source>
        <dbReference type="SAM" id="MobiDB-lite"/>
    </source>
</evidence>
<feature type="compositionally biased region" description="Polar residues" evidence="1">
    <location>
        <begin position="58"/>
        <end position="70"/>
    </location>
</feature>
<accession>A0A2N9GQN7</accession>
<dbReference type="AlphaFoldDB" id="A0A2N9GQN7"/>
<name>A0A2N9GQN7_FAGSY</name>
<reference evidence="2" key="1">
    <citation type="submission" date="2018-02" db="EMBL/GenBank/DDBJ databases">
        <authorList>
            <person name="Cohen D.B."/>
            <person name="Kent A.D."/>
        </authorList>
    </citation>
    <scope>NUCLEOTIDE SEQUENCE</scope>
</reference>
<evidence type="ECO:0000313" key="2">
    <source>
        <dbReference type="EMBL" id="SPD01729.1"/>
    </source>
</evidence>
<gene>
    <name evidence="2" type="ORF">FSB_LOCUS29611</name>
</gene>